<comment type="similarity">
    <text evidence="4 5">Belongs to the small heat shock protein (HSP20) family.</text>
</comment>
<evidence type="ECO:0000313" key="8">
    <source>
        <dbReference type="EMBL" id="OAY41906.1"/>
    </source>
</evidence>
<dbReference type="OrthoDB" id="1431247at2759"/>
<evidence type="ECO:0000256" key="5">
    <source>
        <dbReference type="RuleBase" id="RU003616"/>
    </source>
</evidence>
<evidence type="ECO:0000256" key="4">
    <source>
        <dbReference type="PROSITE-ProRule" id="PRU00285"/>
    </source>
</evidence>
<evidence type="ECO:0000259" key="7">
    <source>
        <dbReference type="PROSITE" id="PS01031"/>
    </source>
</evidence>
<gene>
    <name evidence="8" type="ORF">MANES_09G138700v8</name>
</gene>
<organism evidence="8 9">
    <name type="scientific">Manihot esculenta</name>
    <name type="common">Cassava</name>
    <name type="synonym">Jatropha manihot</name>
    <dbReference type="NCBI Taxonomy" id="3983"/>
    <lineage>
        <taxon>Eukaryota</taxon>
        <taxon>Viridiplantae</taxon>
        <taxon>Streptophyta</taxon>
        <taxon>Embryophyta</taxon>
        <taxon>Tracheophyta</taxon>
        <taxon>Spermatophyta</taxon>
        <taxon>Magnoliopsida</taxon>
        <taxon>eudicotyledons</taxon>
        <taxon>Gunneridae</taxon>
        <taxon>Pentapetalae</taxon>
        <taxon>rosids</taxon>
        <taxon>fabids</taxon>
        <taxon>Malpighiales</taxon>
        <taxon>Euphorbiaceae</taxon>
        <taxon>Crotonoideae</taxon>
        <taxon>Manihoteae</taxon>
        <taxon>Manihot</taxon>
    </lineage>
</organism>
<keyword evidence="9" id="KW-1185">Reference proteome</keyword>
<dbReference type="STRING" id="3983.A0A2C9VAM5"/>
<feature type="domain" description="SHSP" evidence="7">
    <location>
        <begin position="11"/>
        <end position="119"/>
    </location>
</feature>
<dbReference type="InterPro" id="IPR008978">
    <property type="entry name" value="HSP20-like_chaperone"/>
</dbReference>
<dbReference type="Proteomes" id="UP000091857">
    <property type="component" value="Chromosome 9"/>
</dbReference>
<evidence type="ECO:0000256" key="6">
    <source>
        <dbReference type="SAM" id="Phobius"/>
    </source>
</evidence>
<proteinExistence type="inferred from homology"/>
<feature type="transmembrane region" description="Helical" evidence="6">
    <location>
        <begin position="134"/>
        <end position="152"/>
    </location>
</feature>
<dbReference type="EMBL" id="CM004395">
    <property type="protein sequence ID" value="OAY41906.1"/>
    <property type="molecule type" value="Genomic_DNA"/>
</dbReference>
<dbReference type="PANTHER" id="PTHR43670:SF118">
    <property type="entry name" value="HSP20_ALPHA CRYSTALLIN FAMILY PROTEIN"/>
    <property type="match status" value="1"/>
</dbReference>
<dbReference type="SUPFAM" id="SSF49764">
    <property type="entry name" value="HSP20-like chaperones"/>
    <property type="match status" value="1"/>
</dbReference>
<dbReference type="PANTHER" id="PTHR43670">
    <property type="entry name" value="HEAT SHOCK PROTEIN 26"/>
    <property type="match status" value="1"/>
</dbReference>
<evidence type="ECO:0000256" key="3">
    <source>
        <dbReference type="ARBA" id="ARBA00022821"/>
    </source>
</evidence>
<keyword evidence="6" id="KW-1133">Transmembrane helix</keyword>
<dbReference type="PROSITE" id="PS01031">
    <property type="entry name" value="SHSP"/>
    <property type="match status" value="1"/>
</dbReference>
<evidence type="ECO:0000313" key="9">
    <source>
        <dbReference type="Proteomes" id="UP000091857"/>
    </source>
</evidence>
<sequence length="162" mass="18476">METKDNEAPITCSYDDFEPFCKWRREQARDLLEVHGLQGFKKEQLKVRINNGTVLIITGERPLKNNIRCRFRKEIKVSKHCKADEIRAKFGSAGILRLSFPMKTSSASTKLRNESLPSNYLVDPETSACYRLKLAVAVSVPVLVMAIAAFLFKYCRCVQVET</sequence>
<dbReference type="InterPro" id="IPR002068">
    <property type="entry name" value="A-crystallin/Hsp20_dom"/>
</dbReference>
<keyword evidence="2" id="KW-1003">Cell membrane</keyword>
<keyword evidence="6" id="KW-0472">Membrane</keyword>
<dbReference type="GO" id="GO:0005886">
    <property type="term" value="C:plasma membrane"/>
    <property type="evidence" value="ECO:0007669"/>
    <property type="project" value="UniProtKB-SubCell"/>
</dbReference>
<protein>
    <recommendedName>
        <fullName evidence="7">SHSP domain-containing protein</fullName>
    </recommendedName>
</protein>
<dbReference type="GO" id="GO:0034605">
    <property type="term" value="P:cellular response to heat"/>
    <property type="evidence" value="ECO:0000318"/>
    <property type="project" value="GO_Central"/>
</dbReference>
<name>A0A2C9VAM5_MANES</name>
<reference evidence="9" key="1">
    <citation type="journal article" date="2016" name="Nat. Biotechnol.">
        <title>Sequencing wild and cultivated cassava and related species reveals extensive interspecific hybridization and genetic diversity.</title>
        <authorList>
            <person name="Bredeson J.V."/>
            <person name="Lyons J.B."/>
            <person name="Prochnik S.E."/>
            <person name="Wu G.A."/>
            <person name="Ha C.M."/>
            <person name="Edsinger-Gonzales E."/>
            <person name="Grimwood J."/>
            <person name="Schmutz J."/>
            <person name="Rabbi I.Y."/>
            <person name="Egesi C."/>
            <person name="Nauluvula P."/>
            <person name="Lebot V."/>
            <person name="Ndunguru J."/>
            <person name="Mkamilo G."/>
            <person name="Bart R.S."/>
            <person name="Setter T.L."/>
            <person name="Gleadow R.M."/>
            <person name="Kulakow P."/>
            <person name="Ferguson M.E."/>
            <person name="Rounsley S."/>
            <person name="Rokhsar D.S."/>
        </authorList>
    </citation>
    <scope>NUCLEOTIDE SEQUENCE [LARGE SCALE GENOMIC DNA]</scope>
    <source>
        <strain evidence="9">cv. AM560-2</strain>
    </source>
</reference>
<dbReference type="CDD" id="cd06464">
    <property type="entry name" value="ACD_sHsps-like"/>
    <property type="match status" value="1"/>
</dbReference>
<accession>A0A2C9VAM5</accession>
<dbReference type="Gene3D" id="2.60.40.790">
    <property type="match status" value="1"/>
</dbReference>
<comment type="subcellular location">
    <subcellularLocation>
        <location evidence="1">Cell membrane</location>
        <topology evidence="1">Single-pass membrane protein</topology>
    </subcellularLocation>
</comment>
<dbReference type="GO" id="GO:0006952">
    <property type="term" value="P:defense response"/>
    <property type="evidence" value="ECO:0007669"/>
    <property type="project" value="UniProtKB-KW"/>
</dbReference>
<evidence type="ECO:0000256" key="2">
    <source>
        <dbReference type="ARBA" id="ARBA00022475"/>
    </source>
</evidence>
<keyword evidence="6" id="KW-0812">Transmembrane</keyword>
<dbReference type="AlphaFoldDB" id="A0A2C9VAM5"/>
<dbReference type="Gramene" id="Manes.09G138700.1.v8.1">
    <property type="protein sequence ID" value="Manes.09G138700.1.v8.1.CDS"/>
    <property type="gene ID" value="Manes.09G138700.v8.1"/>
</dbReference>
<dbReference type="Pfam" id="PF00011">
    <property type="entry name" value="HSP20"/>
    <property type="match status" value="1"/>
</dbReference>
<comment type="caution">
    <text evidence="8">The sequence shown here is derived from an EMBL/GenBank/DDBJ whole genome shotgun (WGS) entry which is preliminary data.</text>
</comment>
<keyword evidence="3" id="KW-0611">Plant defense</keyword>
<evidence type="ECO:0000256" key="1">
    <source>
        <dbReference type="ARBA" id="ARBA00004162"/>
    </source>
</evidence>